<dbReference type="EMBL" id="JAACYS010000001">
    <property type="protein sequence ID" value="NCU16185.1"/>
    <property type="molecule type" value="Genomic_DNA"/>
</dbReference>
<dbReference type="InterPro" id="IPR055399">
    <property type="entry name" value="CC_BshC"/>
</dbReference>
<accession>A0ABX0A1J6</accession>
<dbReference type="Pfam" id="PF10079">
    <property type="entry name" value="Rossmann-like_BshC"/>
    <property type="match status" value="1"/>
</dbReference>
<evidence type="ECO:0000313" key="6">
    <source>
        <dbReference type="Proteomes" id="UP000743899"/>
    </source>
</evidence>
<dbReference type="InterPro" id="IPR055398">
    <property type="entry name" value="Rossmann-like_BshC"/>
</dbReference>
<protein>
    <recommendedName>
        <fullName evidence="2">Putative cysteine ligase BshC</fullName>
        <ecNumber evidence="2">6.-.-.-</ecNumber>
    </recommendedName>
</protein>
<name>A0ABX0A1J6_9BACI</name>
<dbReference type="PIRSF" id="PIRSF012535">
    <property type="entry name" value="UCP012535"/>
    <property type="match status" value="1"/>
</dbReference>
<organism evidence="5 6">
    <name type="scientific">Pallidibacillus pasinlerensis</name>
    <dbReference type="NCBI Taxonomy" id="2703818"/>
    <lineage>
        <taxon>Bacteria</taxon>
        <taxon>Bacillati</taxon>
        <taxon>Bacillota</taxon>
        <taxon>Bacilli</taxon>
        <taxon>Bacillales</taxon>
        <taxon>Bacillaceae</taxon>
        <taxon>Pallidibacillus</taxon>
    </lineage>
</organism>
<dbReference type="InterPro" id="IPR011199">
    <property type="entry name" value="Bacillithiol_biosynth_BshC"/>
</dbReference>
<dbReference type="RefSeq" id="WP_161919021.1">
    <property type="nucleotide sequence ID" value="NZ_JAACYS010000001.1"/>
</dbReference>
<dbReference type="Proteomes" id="UP000743899">
    <property type="component" value="Unassembled WGS sequence"/>
</dbReference>
<evidence type="ECO:0000313" key="5">
    <source>
        <dbReference type="EMBL" id="NCU16185.1"/>
    </source>
</evidence>
<evidence type="ECO:0000256" key="2">
    <source>
        <dbReference type="HAMAP-Rule" id="MF_01867"/>
    </source>
</evidence>
<gene>
    <name evidence="2 5" type="primary">bshC</name>
    <name evidence="5" type="ORF">GW534_00150</name>
</gene>
<evidence type="ECO:0000259" key="3">
    <source>
        <dbReference type="Pfam" id="PF10079"/>
    </source>
</evidence>
<comment type="function">
    <text evidence="2">Involved in bacillithiol (BSH) biosynthesis. May catalyze the last step of the pathway, the addition of cysteine to glucosamine malate (GlcN-Mal) to generate BSH.</text>
</comment>
<comment type="similarity">
    <text evidence="2">Belongs to the BshC family.</text>
</comment>
<dbReference type="NCBIfam" id="TIGR03998">
    <property type="entry name" value="thiol_BshC"/>
    <property type="match status" value="1"/>
</dbReference>
<dbReference type="EC" id="6.-.-.-" evidence="2"/>
<feature type="domain" description="Bacillithiol biosynthesis BshC C-terminal coiled-coil" evidence="4">
    <location>
        <begin position="380"/>
        <end position="539"/>
    </location>
</feature>
<feature type="domain" description="Bacillithiol biosynthesis BshC N-terminal Rossmann-like" evidence="3">
    <location>
        <begin position="1"/>
        <end position="377"/>
    </location>
</feature>
<evidence type="ECO:0000259" key="4">
    <source>
        <dbReference type="Pfam" id="PF24850"/>
    </source>
</evidence>
<evidence type="ECO:0000256" key="1">
    <source>
        <dbReference type="ARBA" id="ARBA00022598"/>
    </source>
</evidence>
<dbReference type="HAMAP" id="MF_01867">
    <property type="entry name" value="BshC"/>
    <property type="match status" value="1"/>
</dbReference>
<keyword evidence="6" id="KW-1185">Reference proteome</keyword>
<keyword evidence="1 2" id="KW-0436">Ligase</keyword>
<reference evidence="5 6" key="1">
    <citation type="submission" date="2020-01" db="EMBL/GenBank/DDBJ databases">
        <title>A novel Bacillus sp. from Pasinler.</title>
        <authorList>
            <person name="Adiguzel A."/>
            <person name="Ay H."/>
            <person name="Baltaci M.O."/>
        </authorList>
    </citation>
    <scope>NUCLEOTIDE SEQUENCE [LARGE SCALE GENOMIC DNA]</scope>
    <source>
        <strain evidence="5 6">P1</strain>
    </source>
</reference>
<comment type="caution">
    <text evidence="5">The sequence shown here is derived from an EMBL/GenBank/DDBJ whole genome shotgun (WGS) entry which is preliminary data.</text>
</comment>
<sequence>MEVIQLQLASKNKLVNQYMLNNDASLFHYHFQKEEDVFSRYDELMKRDFPRKQLAEHIKNYMQKFGMSSQIEQSIQHLKEQDSVVVIGGQQAGLLTGPLYTIHKVFSIIHDAKEKKKILNKPVVPIFWIAGEDHDILEVNHVYKLNDGMLNKSTFEQKLRHKKQMVSKVSLNKEQLIAWIQDVFASFGETSYTKDVLSFIHDQIDEEMTYTEFFAKIINSCFKEYGLLLVDSAHPELRKIEQSYFKWMVENGELVTDLLLEQQQELANEGYGNMIDSDKDNFQLFYEQQGERVLLQYDRKNERVYAGENSFAKSDLLHMVEETPEKFSNNVVTRPLMQEFLFPTLSFIAGPGEISYWAELKKIFEFAEIKMPIIVPRINITYLERNIESDLNDLRLNIENVLINGVEKDKHNFIESLKDKAIEETVETARTEILAQYEKVYEKLRDFDKGMLPIIDKNSNFITNQLDYLLLKTEDAIKRKYHIVLNKYDRIGEALYPFSGFQERCWNIFYFLNQYGLEFINEVCDEKFSCNGNHYVIKL</sequence>
<dbReference type="Pfam" id="PF24850">
    <property type="entry name" value="CC_BshC"/>
    <property type="match status" value="1"/>
</dbReference>
<proteinExistence type="inferred from homology"/>